<reference evidence="1 2" key="1">
    <citation type="submission" date="2021-06" db="EMBL/GenBank/DDBJ databases">
        <authorList>
            <person name="Palmer J.M."/>
        </authorList>
    </citation>
    <scope>NUCLEOTIDE SEQUENCE [LARGE SCALE GENOMIC DNA]</scope>
    <source>
        <strain evidence="1 2">AS_MEX2019</strain>
        <tissue evidence="1">Muscle</tissue>
    </source>
</reference>
<evidence type="ECO:0000313" key="1">
    <source>
        <dbReference type="EMBL" id="MEQ2287663.1"/>
    </source>
</evidence>
<organism evidence="1 2">
    <name type="scientific">Ameca splendens</name>
    <dbReference type="NCBI Taxonomy" id="208324"/>
    <lineage>
        <taxon>Eukaryota</taxon>
        <taxon>Metazoa</taxon>
        <taxon>Chordata</taxon>
        <taxon>Craniata</taxon>
        <taxon>Vertebrata</taxon>
        <taxon>Euteleostomi</taxon>
        <taxon>Actinopterygii</taxon>
        <taxon>Neopterygii</taxon>
        <taxon>Teleostei</taxon>
        <taxon>Neoteleostei</taxon>
        <taxon>Acanthomorphata</taxon>
        <taxon>Ovalentaria</taxon>
        <taxon>Atherinomorphae</taxon>
        <taxon>Cyprinodontiformes</taxon>
        <taxon>Goodeidae</taxon>
        <taxon>Ameca</taxon>
    </lineage>
</organism>
<protein>
    <submittedName>
        <fullName evidence="1">Uncharacterized protein</fullName>
    </submittedName>
</protein>
<sequence>MQVYLLGQAAYTCEKGSNHWAIYTQLEPLQHIPASQGGLFITGIFISDNCTWLQLRTGSCVHVAAESVESNAAATFKSAEINAVGRRKTVLHEVDYRKCH</sequence>
<proteinExistence type="predicted"/>
<comment type="caution">
    <text evidence="1">The sequence shown here is derived from an EMBL/GenBank/DDBJ whole genome shotgun (WGS) entry which is preliminary data.</text>
</comment>
<dbReference type="EMBL" id="JAHRIP010019847">
    <property type="protein sequence ID" value="MEQ2287663.1"/>
    <property type="molecule type" value="Genomic_DNA"/>
</dbReference>
<evidence type="ECO:0000313" key="2">
    <source>
        <dbReference type="Proteomes" id="UP001469553"/>
    </source>
</evidence>
<keyword evidence="2" id="KW-1185">Reference proteome</keyword>
<name>A0ABV0Y1M2_9TELE</name>
<accession>A0ABV0Y1M2</accession>
<gene>
    <name evidence="1" type="ORF">AMECASPLE_014989</name>
</gene>
<dbReference type="Proteomes" id="UP001469553">
    <property type="component" value="Unassembled WGS sequence"/>
</dbReference>